<organism evidence="1 2">
    <name type="scientific">Magnetococcus marinus (strain ATCC BAA-1437 / JCM 17883 / MC-1)</name>
    <dbReference type="NCBI Taxonomy" id="156889"/>
    <lineage>
        <taxon>Bacteria</taxon>
        <taxon>Pseudomonadati</taxon>
        <taxon>Pseudomonadota</taxon>
        <taxon>Magnetococcia</taxon>
        <taxon>Magnetococcales</taxon>
        <taxon>Magnetococcaceae</taxon>
        <taxon>Magnetococcus</taxon>
    </lineage>
</organism>
<dbReference type="AlphaFoldDB" id="A0L816"/>
<reference evidence="2" key="1">
    <citation type="journal article" date="2009" name="Appl. Environ. Microbiol.">
        <title>Complete genome sequence of the chemolithoautotrophic marine magnetotactic coccus strain MC-1.</title>
        <authorList>
            <person name="Schubbe S."/>
            <person name="Williams T.J."/>
            <person name="Xie G."/>
            <person name="Kiss H.E."/>
            <person name="Brettin T.S."/>
            <person name="Martinez D."/>
            <person name="Ross C.A."/>
            <person name="Schuler D."/>
            <person name="Cox B.L."/>
            <person name="Nealson K.H."/>
            <person name="Bazylinski D.A."/>
        </authorList>
    </citation>
    <scope>NUCLEOTIDE SEQUENCE [LARGE SCALE GENOMIC DNA]</scope>
    <source>
        <strain evidence="2">ATCC BAA-1437 / JCM 17883 / MC-1</strain>
    </source>
</reference>
<dbReference type="STRING" id="156889.Mmc1_1600"/>
<dbReference type="KEGG" id="mgm:Mmc1_1600"/>
<evidence type="ECO:0000313" key="1">
    <source>
        <dbReference type="EMBL" id="ABK44109.1"/>
    </source>
</evidence>
<dbReference type="RefSeq" id="WP_011713257.1">
    <property type="nucleotide sequence ID" value="NC_008576.1"/>
</dbReference>
<accession>A0L816</accession>
<reference evidence="1 2" key="2">
    <citation type="journal article" date="2012" name="Int. J. Syst. Evol. Microbiol.">
        <title>Magnetococcus marinus gen. nov., sp. nov., a marine, magnetotactic bacterium that represents a novel lineage (Magnetococcaceae fam. nov.; Magnetococcales ord. nov.) at the base of the Alphaproteobacteria.</title>
        <authorList>
            <person name="Bazylinski D.A."/>
            <person name="Williams T.J."/>
            <person name="Lefevre C.T."/>
            <person name="Berg R.J."/>
            <person name="Zhang C.L."/>
            <person name="Bowser S.S."/>
            <person name="Dean A.J."/>
            <person name="Beveridge T.J."/>
        </authorList>
    </citation>
    <scope>NUCLEOTIDE SEQUENCE [LARGE SCALE GENOMIC DNA]</scope>
    <source>
        <strain evidence="2">ATCC BAA-1437 / JCM 17883 / MC-1</strain>
    </source>
</reference>
<protein>
    <submittedName>
        <fullName evidence="1">Uncharacterized protein</fullName>
    </submittedName>
</protein>
<gene>
    <name evidence="1" type="ordered locus">Mmc1_1600</name>
</gene>
<evidence type="ECO:0000313" key="2">
    <source>
        <dbReference type="Proteomes" id="UP000002586"/>
    </source>
</evidence>
<dbReference type="HOGENOM" id="CLU_2081959_0_0_5"/>
<keyword evidence="2" id="KW-1185">Reference proteome</keyword>
<dbReference type="Proteomes" id="UP000002586">
    <property type="component" value="Chromosome"/>
</dbReference>
<proteinExistence type="predicted"/>
<name>A0L816_MAGMM</name>
<sequence>MELRWTKQAHGFQQATFPKRNFQLTANLVEERLLEGNRVEQITPLGRLIVEENPGHPLKPLFGTELAFWPEVREKLSHTTLNSQQQAELLTQISTVIPQAQGETTPRFRPRFDGEPS</sequence>
<dbReference type="OrthoDB" id="9851413at2"/>
<dbReference type="EMBL" id="CP000471">
    <property type="protein sequence ID" value="ABK44109.1"/>
    <property type="molecule type" value="Genomic_DNA"/>
</dbReference>